<accession>A0A1I7Z6X9</accession>
<organism evidence="1 2">
    <name type="scientific">Steinernema glaseri</name>
    <dbReference type="NCBI Taxonomy" id="37863"/>
    <lineage>
        <taxon>Eukaryota</taxon>
        <taxon>Metazoa</taxon>
        <taxon>Ecdysozoa</taxon>
        <taxon>Nematoda</taxon>
        <taxon>Chromadorea</taxon>
        <taxon>Rhabditida</taxon>
        <taxon>Tylenchina</taxon>
        <taxon>Panagrolaimomorpha</taxon>
        <taxon>Strongyloidoidea</taxon>
        <taxon>Steinernematidae</taxon>
        <taxon>Steinernema</taxon>
    </lineage>
</organism>
<evidence type="ECO:0000313" key="2">
    <source>
        <dbReference type="WBParaSite" id="L893_g23386.t1"/>
    </source>
</evidence>
<sequence>MEGPETTPKPMNTVVLLLHPRRSEWRRREALFSAVATTATSRLADCSTLRSLAVSSPSPLPLRARPFGRPRAAACVSSPRVRRCYVWEENNREVRRLAERQMGSPASASLALSSGSTFSRRWLSINRSDGQTAAGVLGILCFCGLVDVDVGRGANGPERRFYVVLIGESTFLKVD</sequence>
<dbReference type="AlphaFoldDB" id="A0A1I7Z6X9"/>
<evidence type="ECO:0000313" key="1">
    <source>
        <dbReference type="Proteomes" id="UP000095287"/>
    </source>
</evidence>
<dbReference type="Proteomes" id="UP000095287">
    <property type="component" value="Unplaced"/>
</dbReference>
<name>A0A1I7Z6X9_9BILA</name>
<reference evidence="2" key="1">
    <citation type="submission" date="2016-11" db="UniProtKB">
        <authorList>
            <consortium name="WormBaseParasite"/>
        </authorList>
    </citation>
    <scope>IDENTIFICATION</scope>
</reference>
<dbReference type="WBParaSite" id="L893_g23386.t1">
    <property type="protein sequence ID" value="L893_g23386.t1"/>
    <property type="gene ID" value="L893_g23386"/>
</dbReference>
<proteinExistence type="predicted"/>
<protein>
    <submittedName>
        <fullName evidence="2">Uncharacterized protein</fullName>
    </submittedName>
</protein>
<keyword evidence="1" id="KW-1185">Reference proteome</keyword>